<sequence>MHSFAPPPGNFTGPAPHGLSPLPPAFPADCGPGGPAAGGMLTGALIAKMLRPHSDLHAWRLAEVLRAYPTCTPEAQASSKP</sequence>
<name>A0A7W8F5A1_STREU</name>
<protein>
    <submittedName>
        <fullName evidence="2">Uncharacterized protein</fullName>
    </submittedName>
</protein>
<evidence type="ECO:0000313" key="2">
    <source>
        <dbReference type="EMBL" id="MBB5121715.1"/>
    </source>
</evidence>
<evidence type="ECO:0000256" key="1">
    <source>
        <dbReference type="SAM" id="MobiDB-lite"/>
    </source>
</evidence>
<feature type="region of interest" description="Disordered" evidence="1">
    <location>
        <begin position="1"/>
        <end position="34"/>
    </location>
</feature>
<comment type="caution">
    <text evidence="2">The sequence shown here is derived from an EMBL/GenBank/DDBJ whole genome shotgun (WGS) entry which is preliminary data.</text>
</comment>
<gene>
    <name evidence="2" type="ORF">FHS36_005184</name>
</gene>
<evidence type="ECO:0000313" key="3">
    <source>
        <dbReference type="Proteomes" id="UP000528608"/>
    </source>
</evidence>
<dbReference type="EMBL" id="JACHJF010000020">
    <property type="protein sequence ID" value="MBB5121715.1"/>
    <property type="molecule type" value="Genomic_DNA"/>
</dbReference>
<accession>A0A7W8F5A1</accession>
<dbReference type="Proteomes" id="UP000528608">
    <property type="component" value="Unassembled WGS sequence"/>
</dbReference>
<proteinExistence type="predicted"/>
<dbReference type="AlphaFoldDB" id="A0A7W8F5A1"/>
<reference evidence="2 3" key="1">
    <citation type="submission" date="2020-08" db="EMBL/GenBank/DDBJ databases">
        <title>Genomic Encyclopedia of Type Strains, Phase III (KMG-III): the genomes of soil and plant-associated and newly described type strains.</title>
        <authorList>
            <person name="Whitman W."/>
        </authorList>
    </citation>
    <scope>NUCLEOTIDE SEQUENCE [LARGE SCALE GENOMIC DNA]</scope>
    <source>
        <strain evidence="2 3">CECT 3259</strain>
    </source>
</reference>
<organism evidence="2 3">
    <name type="scientific">Streptomyces eurocidicus</name>
    <name type="common">Streptoverticillium eurocidicus</name>
    <dbReference type="NCBI Taxonomy" id="66423"/>
    <lineage>
        <taxon>Bacteria</taxon>
        <taxon>Bacillati</taxon>
        <taxon>Actinomycetota</taxon>
        <taxon>Actinomycetes</taxon>
        <taxon>Kitasatosporales</taxon>
        <taxon>Streptomycetaceae</taxon>
        <taxon>Streptomyces</taxon>
    </lineage>
</organism>